<feature type="binding site" evidence="9">
    <location>
        <begin position="10"/>
        <end position="15"/>
    </location>
    <ligand>
        <name>NAD(+)</name>
        <dbReference type="ChEBI" id="CHEBI:57540"/>
    </ligand>
</feature>
<feature type="binding site" evidence="7">
    <location>
        <begin position="148"/>
        <end position="151"/>
    </location>
    <ligand>
        <name>substrate</name>
    </ligand>
</feature>
<comment type="subunit">
    <text evidence="7">Homotetramer.</text>
</comment>
<dbReference type="InterPro" id="IPR001236">
    <property type="entry name" value="Lactate/malate_DH_N"/>
</dbReference>
<dbReference type="UniPathway" id="UPA00554">
    <property type="reaction ID" value="UER00611"/>
</dbReference>
<comment type="activity regulation">
    <text evidence="7">Allosterically activated by fructose 1,6-bisphosphate (FBP).</text>
</comment>
<gene>
    <name evidence="7 12" type="primary">ldh</name>
    <name evidence="13" type="ORF">DXC40_15825</name>
    <name evidence="12" type="ORF">ERS852551_02422</name>
</gene>
<dbReference type="PIRSF" id="PIRSF000102">
    <property type="entry name" value="Lac_mal_DH"/>
    <property type="match status" value="1"/>
</dbReference>
<feature type="binding site" evidence="7">
    <location>
        <position position="153"/>
    </location>
    <ligand>
        <name>beta-D-fructose 1,6-bisphosphate</name>
        <dbReference type="ChEBI" id="CHEBI:32966"/>
        <note>allosteric activator</note>
    </ligand>
</feature>
<feature type="binding site" evidence="7">
    <location>
        <position position="65"/>
    </location>
    <ligand>
        <name>NAD(+)</name>
        <dbReference type="ChEBI" id="CHEBI:57540"/>
    </ligand>
</feature>
<dbReference type="RefSeq" id="WP_006873244.1">
    <property type="nucleotide sequence ID" value="NZ_CABIWA010000026.1"/>
</dbReference>
<dbReference type="OrthoDB" id="9802969at2"/>
<keyword evidence="7" id="KW-0021">Allosteric enzyme</keyword>
<evidence type="ECO:0000256" key="3">
    <source>
        <dbReference type="ARBA" id="ARBA00012967"/>
    </source>
</evidence>
<dbReference type="InterPro" id="IPR036291">
    <property type="entry name" value="NAD(P)-bd_dom_sf"/>
</dbReference>
<feature type="binding site" evidence="7">
    <location>
        <position position="88"/>
    </location>
    <ligand>
        <name>substrate</name>
    </ligand>
</feature>
<dbReference type="InterPro" id="IPR022383">
    <property type="entry name" value="Lactate/malate_DH_C"/>
</dbReference>
<accession>A0A174S8H7</accession>
<comment type="similarity">
    <text evidence="2 7">Belongs to the LDH/MDH superfamily. LDH family.</text>
</comment>
<dbReference type="Gene3D" id="3.90.110.10">
    <property type="entry name" value="Lactate dehydrogenase/glycoside hydrolase, family 4, C-terminal"/>
    <property type="match status" value="1"/>
</dbReference>
<dbReference type="InterPro" id="IPR011304">
    <property type="entry name" value="L-lactate_DH"/>
</dbReference>
<dbReference type="GO" id="GO:0006096">
    <property type="term" value="P:glycolytic process"/>
    <property type="evidence" value="ECO:0007669"/>
    <property type="project" value="UniProtKB-UniRule"/>
</dbReference>
<evidence type="ECO:0000256" key="1">
    <source>
        <dbReference type="ARBA" id="ARBA00004843"/>
    </source>
</evidence>
<dbReference type="GO" id="GO:0006089">
    <property type="term" value="P:lactate metabolic process"/>
    <property type="evidence" value="ECO:0007669"/>
    <property type="project" value="TreeGrafter"/>
</dbReference>
<evidence type="ECO:0000259" key="11">
    <source>
        <dbReference type="Pfam" id="PF02866"/>
    </source>
</evidence>
<dbReference type="PROSITE" id="PS00064">
    <property type="entry name" value="L_LDH"/>
    <property type="match status" value="1"/>
</dbReference>
<dbReference type="Proteomes" id="UP000095765">
    <property type="component" value="Unassembled WGS sequence"/>
</dbReference>
<organism evidence="12 14">
    <name type="scientific">Anaerotruncus colihominis</name>
    <dbReference type="NCBI Taxonomy" id="169435"/>
    <lineage>
        <taxon>Bacteria</taxon>
        <taxon>Bacillati</taxon>
        <taxon>Bacillota</taxon>
        <taxon>Clostridia</taxon>
        <taxon>Eubacteriales</taxon>
        <taxon>Oscillospiraceae</taxon>
        <taxon>Anaerotruncus</taxon>
    </lineage>
</organism>
<name>A0A174S8H7_9FIRM</name>
<evidence type="ECO:0000256" key="7">
    <source>
        <dbReference type="HAMAP-Rule" id="MF_00488"/>
    </source>
</evidence>
<feature type="binding site" evidence="7">
    <location>
        <position position="40"/>
    </location>
    <ligand>
        <name>NAD(+)</name>
        <dbReference type="ChEBI" id="CHEBI:57540"/>
    </ligand>
</feature>
<reference evidence="12 14" key="1">
    <citation type="submission" date="2015-09" db="EMBL/GenBank/DDBJ databases">
        <authorList>
            <consortium name="Pathogen Informatics"/>
        </authorList>
    </citation>
    <scope>NUCLEOTIDE SEQUENCE [LARGE SCALE GENOMIC DNA]</scope>
    <source>
        <strain evidence="12 14">2789STDY5834939</strain>
    </source>
</reference>
<protein>
    <recommendedName>
        <fullName evidence="3 7">L-lactate dehydrogenase</fullName>
        <shortName evidence="7">L-LDH</shortName>
        <ecNumber evidence="3 7">1.1.1.27</ecNumber>
    </recommendedName>
</protein>
<feature type="binding site" evidence="7">
    <location>
        <position position="143"/>
    </location>
    <ligand>
        <name>NAD(+)</name>
        <dbReference type="ChEBI" id="CHEBI:57540"/>
    </ligand>
</feature>
<feature type="binding site" evidence="7">
    <location>
        <begin position="120"/>
        <end position="123"/>
    </location>
    <ligand>
        <name>substrate</name>
    </ligand>
</feature>
<feature type="domain" description="Lactate/malate dehydrogenase N-terminal" evidence="10">
    <location>
        <begin position="5"/>
        <end position="142"/>
    </location>
</feature>
<dbReference type="GO" id="GO:0004459">
    <property type="term" value="F:L-lactate dehydrogenase (NAD+) activity"/>
    <property type="evidence" value="ECO:0007669"/>
    <property type="project" value="UniProtKB-UniRule"/>
</dbReference>
<dbReference type="PANTHER" id="PTHR43128:SF16">
    <property type="entry name" value="L-LACTATE DEHYDROGENASE"/>
    <property type="match status" value="1"/>
</dbReference>
<evidence type="ECO:0000256" key="9">
    <source>
        <dbReference type="PIRSR" id="PIRSR000102-3"/>
    </source>
</evidence>
<comment type="catalytic activity">
    <reaction evidence="6 7">
        <text>(S)-lactate + NAD(+) = pyruvate + NADH + H(+)</text>
        <dbReference type="Rhea" id="RHEA:23444"/>
        <dbReference type="ChEBI" id="CHEBI:15361"/>
        <dbReference type="ChEBI" id="CHEBI:15378"/>
        <dbReference type="ChEBI" id="CHEBI:16651"/>
        <dbReference type="ChEBI" id="CHEBI:57540"/>
        <dbReference type="ChEBI" id="CHEBI:57945"/>
        <dbReference type="EC" id="1.1.1.27"/>
    </reaction>
</comment>
<dbReference type="EMBL" id="QVME01000011">
    <property type="protein sequence ID" value="RGE65720.1"/>
    <property type="molecule type" value="Genomic_DNA"/>
</dbReference>
<comment type="pathway">
    <text evidence="1 7">Fermentation; pyruvate fermentation to lactate; (S)-lactate from pyruvate: step 1/1.</text>
</comment>
<dbReference type="Pfam" id="PF00056">
    <property type="entry name" value="Ldh_1_N"/>
    <property type="match status" value="1"/>
</dbReference>
<dbReference type="AlphaFoldDB" id="A0A174S8H7"/>
<sequence>MNLQKCAVIGCGAVGATTAFTLLKSGLFSELVLLDIDQKKAEGEAMDIAHSVPFVRPVNVYAGGYPDLADAGMIVITAGAAQAPGETRIDLVRKNVRIFQSIVPQITRHNRDSILLIVANPVDILTRVTLTLSGFPAQRVIGSGTVLDTARLKYLLGEHLEVDPRNIHAFIIGEHGDTELPVWSSANVSGIDLIDFCKVCGKCADMSGIRGLFDEVKNSAYRIIENKGATNYAISMAVLRIAEAIVRDERSVLPVSVLTDGHYGLHDVCLGLPAIVGRSGIQKILDFPLNTEENRALSASAAALSEVLSGLSI</sequence>
<feature type="binding site" evidence="7">
    <location>
        <position position="168"/>
    </location>
    <ligand>
        <name>beta-D-fructose 1,6-bisphosphate</name>
        <dbReference type="ChEBI" id="CHEBI:32966"/>
        <note>allosteric activator</note>
    </ligand>
</feature>
<dbReference type="InterPro" id="IPR001557">
    <property type="entry name" value="L-lactate/malate_DH"/>
</dbReference>
<comment type="function">
    <text evidence="7">Catalyzes the conversion of lactate to pyruvate.</text>
</comment>
<feature type="binding site" evidence="7 9">
    <location>
        <begin position="118"/>
        <end position="120"/>
    </location>
    <ligand>
        <name>NAD(+)</name>
        <dbReference type="ChEBI" id="CHEBI:57540"/>
    </ligand>
</feature>
<feature type="binding site" evidence="7 9">
    <location>
        <position position="35"/>
    </location>
    <ligand>
        <name>NAD(+)</name>
        <dbReference type="ChEBI" id="CHEBI:57540"/>
    </ligand>
</feature>
<dbReference type="Proteomes" id="UP000260828">
    <property type="component" value="Unassembled WGS sequence"/>
</dbReference>
<dbReference type="PRINTS" id="PR00086">
    <property type="entry name" value="LLDHDRGNASE"/>
</dbReference>
<dbReference type="GO" id="GO:0005737">
    <property type="term" value="C:cytoplasm"/>
    <property type="evidence" value="ECO:0007669"/>
    <property type="project" value="UniProtKB-SubCell"/>
</dbReference>
<evidence type="ECO:0000313" key="13">
    <source>
        <dbReference type="EMBL" id="RGE65720.1"/>
    </source>
</evidence>
<feature type="binding site" evidence="7">
    <location>
        <begin position="79"/>
        <end position="80"/>
    </location>
    <ligand>
        <name>NAD(+)</name>
        <dbReference type="ChEBI" id="CHEBI:57540"/>
    </ligand>
</feature>
<keyword evidence="7" id="KW-0963">Cytoplasm</keyword>
<feature type="binding site" evidence="7">
    <location>
        <position position="230"/>
    </location>
    <ligand>
        <name>substrate</name>
    </ligand>
</feature>
<evidence type="ECO:0000256" key="4">
    <source>
        <dbReference type="ARBA" id="ARBA00023002"/>
    </source>
</evidence>
<dbReference type="InterPro" id="IPR015955">
    <property type="entry name" value="Lactate_DH/Glyco_Ohase_4_C"/>
</dbReference>
<feature type="binding site" evidence="7">
    <location>
        <position position="82"/>
    </location>
    <ligand>
        <name>substrate</name>
    </ligand>
</feature>
<dbReference type="SUPFAM" id="SSF51735">
    <property type="entry name" value="NAD(P)-binding Rossmann-fold domains"/>
    <property type="match status" value="1"/>
</dbReference>
<dbReference type="NCBIfam" id="TIGR01771">
    <property type="entry name" value="L-LDH-NAD"/>
    <property type="match status" value="1"/>
</dbReference>
<evidence type="ECO:0000256" key="5">
    <source>
        <dbReference type="ARBA" id="ARBA00023027"/>
    </source>
</evidence>
<feature type="binding site" evidence="7">
    <location>
        <position position="14"/>
    </location>
    <ligand>
        <name>NAD(+)</name>
        <dbReference type="ChEBI" id="CHEBI:57540"/>
    </ligand>
</feature>
<dbReference type="CDD" id="cd05292">
    <property type="entry name" value="LDH_2"/>
    <property type="match status" value="1"/>
</dbReference>
<evidence type="ECO:0000313" key="15">
    <source>
        <dbReference type="Proteomes" id="UP000260828"/>
    </source>
</evidence>
<evidence type="ECO:0000256" key="8">
    <source>
        <dbReference type="PIRSR" id="PIRSR000102-1"/>
    </source>
</evidence>
<dbReference type="InterPro" id="IPR018177">
    <property type="entry name" value="L-lactate_DH_AS"/>
</dbReference>
<evidence type="ECO:0000259" key="10">
    <source>
        <dbReference type="Pfam" id="PF00056"/>
    </source>
</evidence>
<dbReference type="Pfam" id="PF02866">
    <property type="entry name" value="Ldh_1_C"/>
    <property type="match status" value="1"/>
</dbReference>
<evidence type="ECO:0000256" key="2">
    <source>
        <dbReference type="ARBA" id="ARBA00006054"/>
    </source>
</evidence>
<dbReference type="HAMAP" id="MF_00488">
    <property type="entry name" value="Lactate_dehydrog"/>
    <property type="match status" value="1"/>
</dbReference>
<dbReference type="NCBIfam" id="NF004863">
    <property type="entry name" value="PRK06223.1"/>
    <property type="match status" value="1"/>
</dbReference>
<proteinExistence type="inferred from homology"/>
<feature type="binding site" evidence="7">
    <location>
        <position position="101"/>
    </location>
    <ligand>
        <name>NAD(+)</name>
        <dbReference type="ChEBI" id="CHEBI:57540"/>
    </ligand>
</feature>
<feature type="active site" description="Proton acceptor" evidence="7 8">
    <location>
        <position position="175"/>
    </location>
</feature>
<dbReference type="EC" id="1.1.1.27" evidence="3 7"/>
<dbReference type="Gene3D" id="3.40.50.720">
    <property type="entry name" value="NAD(P)-binding Rossmann-like Domain"/>
    <property type="match status" value="1"/>
</dbReference>
<keyword evidence="4 7" id="KW-0560">Oxidoreductase</keyword>
<feature type="domain" description="Lactate/malate dehydrogenase C-terminal" evidence="11">
    <location>
        <begin position="145"/>
        <end position="307"/>
    </location>
</feature>
<dbReference type="PANTHER" id="PTHR43128">
    <property type="entry name" value="L-2-HYDROXYCARBOXYLATE DEHYDROGENASE (NAD(P)(+))"/>
    <property type="match status" value="1"/>
</dbReference>
<dbReference type="NCBIfam" id="NF000824">
    <property type="entry name" value="PRK00066.1"/>
    <property type="match status" value="1"/>
</dbReference>
<keyword evidence="5 7" id="KW-0520">NAD</keyword>
<feature type="modified residue" description="Phosphotyrosine" evidence="7">
    <location>
        <position position="221"/>
    </location>
</feature>
<evidence type="ECO:0000256" key="6">
    <source>
        <dbReference type="ARBA" id="ARBA00049258"/>
    </source>
</evidence>
<dbReference type="EMBL" id="CZBE01000017">
    <property type="protein sequence ID" value="CUP92846.1"/>
    <property type="molecule type" value="Genomic_DNA"/>
</dbReference>
<feature type="binding site" evidence="9">
    <location>
        <position position="95"/>
    </location>
    <ligand>
        <name>NAD(+)</name>
        <dbReference type="ChEBI" id="CHEBI:57540"/>
    </ligand>
</feature>
<comment type="subcellular location">
    <subcellularLocation>
        <location evidence="7">Cytoplasm</location>
    </subcellularLocation>
</comment>
<evidence type="ECO:0000313" key="14">
    <source>
        <dbReference type="Proteomes" id="UP000095765"/>
    </source>
</evidence>
<dbReference type="SUPFAM" id="SSF56327">
    <property type="entry name" value="LDH C-terminal domain-like"/>
    <property type="match status" value="1"/>
</dbReference>
<keyword evidence="7" id="KW-0597">Phosphoprotein</keyword>
<reference evidence="13 15" key="2">
    <citation type="submission" date="2018-08" db="EMBL/GenBank/DDBJ databases">
        <title>A genome reference for cultivated species of the human gut microbiota.</title>
        <authorList>
            <person name="Zou Y."/>
            <person name="Xue W."/>
            <person name="Luo G."/>
        </authorList>
    </citation>
    <scope>NUCLEOTIDE SEQUENCE [LARGE SCALE GENOMIC DNA]</scope>
    <source>
        <strain evidence="13 15">TF05-12AC</strain>
    </source>
</reference>
<evidence type="ECO:0000313" key="12">
    <source>
        <dbReference type="EMBL" id="CUP92846.1"/>
    </source>
</evidence>